<gene>
    <name evidence="2" type="ORF">FIBRA_08914</name>
</gene>
<organism evidence="2 3">
    <name type="scientific">Fibroporia radiculosa</name>
    <dbReference type="NCBI Taxonomy" id="599839"/>
    <lineage>
        <taxon>Eukaryota</taxon>
        <taxon>Fungi</taxon>
        <taxon>Dikarya</taxon>
        <taxon>Basidiomycota</taxon>
        <taxon>Agaricomycotina</taxon>
        <taxon>Agaricomycetes</taxon>
        <taxon>Polyporales</taxon>
        <taxon>Fibroporiaceae</taxon>
        <taxon>Fibroporia</taxon>
    </lineage>
</organism>
<feature type="region of interest" description="Disordered" evidence="1">
    <location>
        <begin position="1"/>
        <end position="37"/>
    </location>
</feature>
<name>J4GII0_9APHY</name>
<protein>
    <submittedName>
        <fullName evidence="2">Uncharacterized protein</fullName>
    </submittedName>
</protein>
<evidence type="ECO:0000256" key="1">
    <source>
        <dbReference type="SAM" id="MobiDB-lite"/>
    </source>
</evidence>
<reference evidence="2 3" key="1">
    <citation type="journal article" date="2012" name="Appl. Environ. Microbiol.">
        <title>Short-read sequencing for genomic analysis of the brown rot fungus Fibroporia radiculosa.</title>
        <authorList>
            <person name="Tang J.D."/>
            <person name="Perkins A.D."/>
            <person name="Sonstegard T.S."/>
            <person name="Schroeder S.G."/>
            <person name="Burgess S.C."/>
            <person name="Diehl S.V."/>
        </authorList>
    </citation>
    <scope>NUCLEOTIDE SEQUENCE [LARGE SCALE GENOMIC DNA]</scope>
    <source>
        <strain evidence="2 3">TFFH 294</strain>
    </source>
</reference>
<dbReference type="Proteomes" id="UP000006352">
    <property type="component" value="Unassembled WGS sequence"/>
</dbReference>
<dbReference type="STRING" id="599839.J4GII0"/>
<dbReference type="OrthoDB" id="3981028at2759"/>
<dbReference type="AlphaFoldDB" id="J4GII0"/>
<evidence type="ECO:0000313" key="2">
    <source>
        <dbReference type="EMBL" id="CCM06633.1"/>
    </source>
</evidence>
<proteinExistence type="predicted"/>
<dbReference type="HOGENOM" id="CLU_090396_0_0_1"/>
<dbReference type="RefSeq" id="XP_012185916.1">
    <property type="nucleotide sequence ID" value="XM_012330526.1"/>
</dbReference>
<evidence type="ECO:0000313" key="3">
    <source>
        <dbReference type="Proteomes" id="UP000006352"/>
    </source>
</evidence>
<dbReference type="InParanoid" id="J4GII0"/>
<dbReference type="GeneID" id="24101533"/>
<dbReference type="EMBL" id="HE797425">
    <property type="protein sequence ID" value="CCM06633.1"/>
    <property type="molecule type" value="Genomic_DNA"/>
</dbReference>
<sequence>MPSLTTTTAASSQVSLSLKASSSSSPAAPSPSAASSANSTLRSLYPRAAKAFLQRDVALTHSLLASAFSVLEQAPPGTPDALATPRRKWEILRITFETTLYAAPPAPDPAALPPALRAHLMLSPEPFVATTHARALQLFTPADRAQPSAAFLPAQILVTLALASLKLDCTAVGRSMVEDWLARRGQEDVAEDAAGYAKVLELYCLHLLPRLEEWDYADDFLRYEHELPADTRKYSPCVRVSGSPMNIVDDPLTSTAVFWVAGHF</sequence>
<keyword evidence="3" id="KW-1185">Reference proteome</keyword>
<feature type="compositionally biased region" description="Low complexity" evidence="1">
    <location>
        <begin position="9"/>
        <end position="37"/>
    </location>
</feature>
<accession>J4GII0</accession>